<dbReference type="SUPFAM" id="SSF81901">
    <property type="entry name" value="HCP-like"/>
    <property type="match status" value="1"/>
</dbReference>
<dbReference type="PROSITE" id="PS51375">
    <property type="entry name" value="PPR"/>
    <property type="match status" value="12"/>
</dbReference>
<feature type="repeat" description="PPR" evidence="4">
    <location>
        <begin position="336"/>
        <end position="370"/>
    </location>
</feature>
<dbReference type="SUPFAM" id="SSF46689">
    <property type="entry name" value="Homeodomain-like"/>
    <property type="match status" value="2"/>
</dbReference>
<evidence type="ECO:0000256" key="4">
    <source>
        <dbReference type="PROSITE-ProRule" id="PRU00708"/>
    </source>
</evidence>
<feature type="repeat" description="PPR" evidence="4">
    <location>
        <begin position="196"/>
        <end position="230"/>
    </location>
</feature>
<keyword evidence="2" id="KW-0677">Repeat</keyword>
<sequence>MPPTHHRFNLIPRMVKTQPDSTALIFDLLISTYVRSQNPDPAAFYLDRMLRLGLNPKIPTFNNLLHLLLASHRFPEACSLFQEVRGRLQLDSHSFGIMIRGLCSAGELGEAAELLAQFDESGEPPNVVLHTTMIDGFCKNGDLGQAKRLFARMREIGLIPNVFTYTTMMNGHFRKGLRNDGFQLYDEMKREGMPPNLYTYNSLISECCKDGSFDLAFNLLDEMRKNGVLCNVVTYNALIGGMCKQKKLRDAEKLFGRMRRDGLRPSLVTFNILIDGYCKAGKISNALDVLAQMKATGCSPSIVTYNVLIAGFSRAGDLVGAAKAYREMKERGFAPTKITYTILVDAFARRNDMERAFEMYQSMERAGLEVDVYTYGVLIRGLCSEGNMKDAWKLFKLMREKALKPSNVIYDMMIYGYCREGSTYRALRLLREMRENGLVPNVASYNVSIRVLCNEGKWQEAEVLLNEMLISGHQPTEFFPDRTEVQCLHRWQKVLNPELIKGPWTQEEDEKIINLVQKYGPTKWSVIAKSLPGRIGKQCRERWHNHLNPLIKKDAWTVEEELTLMNAHRIHGNKWAEIAKLLPGRTDNSIKNHWNSSLKKKLDFYLATGKLPPVPKPGEHSGSKDIGNPASGQLFLCLNKGSDTSGKALSESAGSTHSLLPSESCKLEEHRESLGPSTIQISCSETFTGVPIRELNSSTVEYQAQAMQVDNICNGSDPGERFGNDTNAGEIDKDNKTSGINLLSELSSTFGSLYYEPPLLEDLGVSLASTLLNMYYPNQQSYNLGMGTSPLGYFTPPFVSGKSSGQHSAESILKNAARSFSNTPSILRRRKREANTPLPSDRTVQTDQIKIQDASCTPIEGKYGSDQQPYKSSNLLGASRCNDCGIVPYNGKIFNVSPPYRLRSKRTSIIKSVEKQLDFTSTEDNIDGNAKSLSLAVNSSSRSADCNCNLPSIQGRKLNECPVGLEILANDSALIQLS</sequence>
<feature type="repeat" description="PPR" evidence="4">
    <location>
        <begin position="126"/>
        <end position="160"/>
    </location>
</feature>
<dbReference type="PROSITE" id="PS51294">
    <property type="entry name" value="HTH_MYB"/>
    <property type="match status" value="2"/>
</dbReference>
<evidence type="ECO:0000259" key="7">
    <source>
        <dbReference type="PROSITE" id="PS51294"/>
    </source>
</evidence>
<comment type="caution">
    <text evidence="8">The sequence shown here is derived from an EMBL/GenBank/DDBJ whole genome shotgun (WGS) entry which is preliminary data.</text>
</comment>
<proteinExistence type="inferred from homology"/>
<dbReference type="Gene3D" id="1.10.10.60">
    <property type="entry name" value="Homeodomain-like"/>
    <property type="match status" value="2"/>
</dbReference>
<evidence type="ECO:0000256" key="2">
    <source>
        <dbReference type="ARBA" id="ARBA00022737"/>
    </source>
</evidence>
<feature type="domain" description="Myb-like" evidence="6">
    <location>
        <begin position="496"/>
        <end position="547"/>
    </location>
</feature>
<reference evidence="8" key="1">
    <citation type="journal article" date="2017" name="Gigascience">
        <title>The genome draft of coconut (Cocos nucifera).</title>
        <authorList>
            <person name="Xiao Y."/>
            <person name="Xu P."/>
            <person name="Fan H."/>
            <person name="Baudouin L."/>
            <person name="Xia W."/>
            <person name="Bocs S."/>
            <person name="Xu J."/>
            <person name="Li Q."/>
            <person name="Guo A."/>
            <person name="Zhou L."/>
            <person name="Li J."/>
            <person name="Wu Y."/>
            <person name="Ma Z."/>
            <person name="Armero A."/>
            <person name="Issali A.E."/>
            <person name="Liu N."/>
            <person name="Peng M."/>
            <person name="Yang Y."/>
        </authorList>
    </citation>
    <scope>NUCLEOTIDE SEQUENCE</scope>
    <source>
        <tissue evidence="8">Spear leaf of Hainan Tall coconut</tissue>
    </source>
</reference>
<dbReference type="InterPro" id="IPR002885">
    <property type="entry name" value="PPR_rpt"/>
</dbReference>
<comment type="similarity">
    <text evidence="1">Belongs to the PPR family. P subfamily.</text>
</comment>
<dbReference type="PROSITE" id="PS50090">
    <property type="entry name" value="MYB_LIKE"/>
    <property type="match status" value="2"/>
</dbReference>
<dbReference type="Pfam" id="PF01535">
    <property type="entry name" value="PPR"/>
    <property type="match status" value="1"/>
</dbReference>
<evidence type="ECO:0000256" key="3">
    <source>
        <dbReference type="ARBA" id="ARBA00023125"/>
    </source>
</evidence>
<dbReference type="EMBL" id="CM017883">
    <property type="protein sequence ID" value="KAG1365782.1"/>
    <property type="molecule type" value="Genomic_DNA"/>
</dbReference>
<reference evidence="8" key="2">
    <citation type="submission" date="2019-07" db="EMBL/GenBank/DDBJ databases">
        <authorList>
            <person name="Yang Y."/>
            <person name="Bocs S."/>
            <person name="Baudouin L."/>
        </authorList>
    </citation>
    <scope>NUCLEOTIDE SEQUENCE</scope>
    <source>
        <tissue evidence="8">Spear leaf of Hainan Tall coconut</tissue>
    </source>
</reference>
<accession>A0A8K0IS00</accession>
<gene>
    <name evidence="8" type="ORF">COCNU_12G007820</name>
</gene>
<feature type="region of interest" description="Disordered" evidence="5">
    <location>
        <begin position="824"/>
        <end position="845"/>
    </location>
</feature>
<dbReference type="Pfam" id="PF00249">
    <property type="entry name" value="Myb_DNA-binding"/>
    <property type="match status" value="2"/>
</dbReference>
<dbReference type="SMART" id="SM00717">
    <property type="entry name" value="SANT"/>
    <property type="match status" value="3"/>
</dbReference>
<feature type="domain" description="HTH myb-type" evidence="7">
    <location>
        <begin position="496"/>
        <end position="551"/>
    </location>
</feature>
<dbReference type="NCBIfam" id="TIGR00756">
    <property type="entry name" value="PPR"/>
    <property type="match status" value="11"/>
</dbReference>
<dbReference type="Pfam" id="PF13041">
    <property type="entry name" value="PPR_2"/>
    <property type="match status" value="4"/>
</dbReference>
<feature type="repeat" description="PPR" evidence="4">
    <location>
        <begin position="91"/>
        <end position="125"/>
    </location>
</feature>
<feature type="domain" description="HTH myb-type" evidence="7">
    <location>
        <begin position="552"/>
        <end position="602"/>
    </location>
</feature>
<feature type="repeat" description="PPR" evidence="4">
    <location>
        <begin position="441"/>
        <end position="475"/>
    </location>
</feature>
<dbReference type="OrthoDB" id="185373at2759"/>
<evidence type="ECO:0000256" key="1">
    <source>
        <dbReference type="ARBA" id="ARBA00007626"/>
    </source>
</evidence>
<dbReference type="InterPro" id="IPR050872">
    <property type="entry name" value="PPR_P_subfamily"/>
</dbReference>
<organism evidence="8 9">
    <name type="scientific">Cocos nucifera</name>
    <name type="common">Coconut palm</name>
    <dbReference type="NCBI Taxonomy" id="13894"/>
    <lineage>
        <taxon>Eukaryota</taxon>
        <taxon>Viridiplantae</taxon>
        <taxon>Streptophyta</taxon>
        <taxon>Embryophyta</taxon>
        <taxon>Tracheophyta</taxon>
        <taxon>Spermatophyta</taxon>
        <taxon>Magnoliopsida</taxon>
        <taxon>Liliopsida</taxon>
        <taxon>Arecaceae</taxon>
        <taxon>Arecoideae</taxon>
        <taxon>Cocoseae</taxon>
        <taxon>Attaleinae</taxon>
        <taxon>Cocos</taxon>
    </lineage>
</organism>
<evidence type="ECO:0000259" key="6">
    <source>
        <dbReference type="PROSITE" id="PS50090"/>
    </source>
</evidence>
<dbReference type="FunFam" id="1.10.10.60:FF:000324">
    <property type="entry name" value="Transcription factor MYB3R-2"/>
    <property type="match status" value="1"/>
</dbReference>
<feature type="repeat" description="PPR" evidence="4">
    <location>
        <begin position="266"/>
        <end position="300"/>
    </location>
</feature>
<name>A0A8K0IS00_COCNU</name>
<feature type="repeat" description="PPR" evidence="4">
    <location>
        <begin position="371"/>
        <end position="405"/>
    </location>
</feature>
<feature type="repeat" description="PPR" evidence="4">
    <location>
        <begin position="161"/>
        <end position="195"/>
    </location>
</feature>
<evidence type="ECO:0000313" key="9">
    <source>
        <dbReference type="Proteomes" id="UP000797356"/>
    </source>
</evidence>
<dbReference type="InterPro" id="IPR001005">
    <property type="entry name" value="SANT/Myb"/>
</dbReference>
<dbReference type="PANTHER" id="PTHR46128:SF114">
    <property type="entry name" value="PENTACOTRIPEPTIDE-REPEAT REGION OF PRORP DOMAIN-CONTAINING PROTEIN"/>
    <property type="match status" value="1"/>
</dbReference>
<dbReference type="GO" id="GO:0003677">
    <property type="term" value="F:DNA binding"/>
    <property type="evidence" value="ECO:0007669"/>
    <property type="project" value="UniProtKB-KW"/>
</dbReference>
<dbReference type="Gene3D" id="1.25.40.10">
    <property type="entry name" value="Tetratricopeptide repeat domain"/>
    <property type="match status" value="4"/>
</dbReference>
<dbReference type="InterPro" id="IPR017930">
    <property type="entry name" value="Myb_dom"/>
</dbReference>
<evidence type="ECO:0000313" key="8">
    <source>
        <dbReference type="EMBL" id="KAG1365782.1"/>
    </source>
</evidence>
<dbReference type="Pfam" id="PF12854">
    <property type="entry name" value="PPR_1"/>
    <property type="match status" value="2"/>
</dbReference>
<protein>
    <submittedName>
        <fullName evidence="8">Putative Pentatricopeptide repeat-containing protein</fullName>
    </submittedName>
</protein>
<feature type="repeat" description="PPR" evidence="4">
    <location>
        <begin position="301"/>
        <end position="335"/>
    </location>
</feature>
<feature type="domain" description="Myb-like" evidence="6">
    <location>
        <begin position="548"/>
        <end position="598"/>
    </location>
</feature>
<dbReference type="CDD" id="cd00167">
    <property type="entry name" value="SANT"/>
    <property type="match status" value="2"/>
</dbReference>
<feature type="repeat" description="PPR" evidence="4">
    <location>
        <begin position="231"/>
        <end position="265"/>
    </location>
</feature>
<dbReference type="PANTHER" id="PTHR46128">
    <property type="entry name" value="MITOCHONDRIAL GROUP I INTRON SPLICING FACTOR CCM1"/>
    <property type="match status" value="1"/>
</dbReference>
<keyword evidence="3" id="KW-0238">DNA-binding</keyword>
<keyword evidence="9" id="KW-1185">Reference proteome</keyword>
<dbReference type="InterPro" id="IPR009057">
    <property type="entry name" value="Homeodomain-like_sf"/>
</dbReference>
<evidence type="ECO:0000256" key="5">
    <source>
        <dbReference type="SAM" id="MobiDB-lite"/>
    </source>
</evidence>
<dbReference type="FunFam" id="1.10.10.60:FF:000010">
    <property type="entry name" value="Transcriptional activator Myb isoform A"/>
    <property type="match status" value="1"/>
</dbReference>
<dbReference type="Proteomes" id="UP000797356">
    <property type="component" value="Chromosome 12"/>
</dbReference>
<dbReference type="InterPro" id="IPR011990">
    <property type="entry name" value="TPR-like_helical_dom_sf"/>
</dbReference>
<dbReference type="GO" id="GO:0010468">
    <property type="term" value="P:regulation of gene expression"/>
    <property type="evidence" value="ECO:0007669"/>
    <property type="project" value="UniProtKB-ARBA"/>
</dbReference>
<feature type="repeat" description="PPR" evidence="4">
    <location>
        <begin position="406"/>
        <end position="440"/>
    </location>
</feature>
<dbReference type="AlphaFoldDB" id="A0A8K0IS00"/>
<feature type="repeat" description="PPR" evidence="4">
    <location>
        <begin position="22"/>
        <end position="56"/>
    </location>
</feature>